<reference evidence="2 3" key="1">
    <citation type="submission" date="2013-02" db="EMBL/GenBank/DDBJ databases">
        <title>The Genome Annotation of Plasmodium falciparum FCH/4.</title>
        <authorList>
            <consortium name="The Broad Institute Genome Sequencing Platform"/>
            <consortium name="The Broad Institute Genome Sequencing Center for Infectious Disease"/>
            <person name="Neafsey D."/>
            <person name="Hoffman S."/>
            <person name="Volkman S."/>
            <person name="Rosenthal P."/>
            <person name="Walker B."/>
            <person name="Young S.K."/>
            <person name="Zeng Q."/>
            <person name="Gargeya S."/>
            <person name="Fitzgerald M."/>
            <person name="Haas B."/>
            <person name="Abouelleil A."/>
            <person name="Allen A.W."/>
            <person name="Alvarado L."/>
            <person name="Arachchi H.M."/>
            <person name="Berlin A.M."/>
            <person name="Chapman S.B."/>
            <person name="Gainer-Dewar J."/>
            <person name="Goldberg J."/>
            <person name="Griggs A."/>
            <person name="Gujja S."/>
            <person name="Hansen M."/>
            <person name="Howarth C."/>
            <person name="Imamovic A."/>
            <person name="Ireland A."/>
            <person name="Larimer J."/>
            <person name="McCowan C."/>
            <person name="Murphy C."/>
            <person name="Pearson M."/>
            <person name="Poon T.W."/>
            <person name="Priest M."/>
            <person name="Roberts A."/>
            <person name="Saif S."/>
            <person name="Shea T."/>
            <person name="Sisk P."/>
            <person name="Sykes S."/>
            <person name="Wortman J."/>
            <person name="Nusbaum C."/>
            <person name="Birren B."/>
        </authorList>
    </citation>
    <scope>NUCLEOTIDE SEQUENCE [LARGE SCALE GENOMIC DNA]</scope>
    <source>
        <strain evidence="2 3">FCH/4</strain>
    </source>
</reference>
<keyword evidence="1" id="KW-0732">Signal</keyword>
<evidence type="ECO:0000256" key="1">
    <source>
        <dbReference type="SAM" id="SignalP"/>
    </source>
</evidence>
<sequence>MNGIFFFFFLTTLWLWLVESQKVLIYFKNIKNVDNIKYTNLSLLIIKDTCWKKNCLVHIFKEYFPNA</sequence>
<accession>A0A024VKN3</accession>
<gene>
    <name evidence="2" type="ORF">PFFCH_03280</name>
</gene>
<evidence type="ECO:0000313" key="3">
    <source>
        <dbReference type="Proteomes" id="UP000030656"/>
    </source>
</evidence>
<dbReference type="Proteomes" id="UP000030656">
    <property type="component" value="Unassembled WGS sequence"/>
</dbReference>
<name>A0A024VKN3_PLAFA</name>
<dbReference type="EMBL" id="KI927980">
    <property type="protein sequence ID" value="ETW29289.1"/>
    <property type="molecule type" value="Genomic_DNA"/>
</dbReference>
<dbReference type="AlphaFoldDB" id="A0A024VKN3"/>
<proteinExistence type="predicted"/>
<evidence type="ECO:0000313" key="2">
    <source>
        <dbReference type="EMBL" id="ETW29289.1"/>
    </source>
</evidence>
<reference evidence="2 3" key="2">
    <citation type="submission" date="2013-02" db="EMBL/GenBank/DDBJ databases">
        <title>The Genome Sequence of Plasmodium falciparum FCH/4.</title>
        <authorList>
            <consortium name="The Broad Institute Genome Sequencing Platform"/>
            <consortium name="The Broad Institute Genome Sequencing Center for Infectious Disease"/>
            <person name="Neafsey D."/>
            <person name="Cheeseman I."/>
            <person name="Volkman S."/>
            <person name="Adams J."/>
            <person name="Walker B."/>
            <person name="Young S.K."/>
            <person name="Zeng Q."/>
            <person name="Gargeya S."/>
            <person name="Fitzgerald M."/>
            <person name="Haas B."/>
            <person name="Abouelleil A."/>
            <person name="Alvarado L."/>
            <person name="Arachchi H.M."/>
            <person name="Berlin A.M."/>
            <person name="Chapman S.B."/>
            <person name="Dewar J."/>
            <person name="Goldberg J."/>
            <person name="Griggs A."/>
            <person name="Gujja S."/>
            <person name="Hansen M."/>
            <person name="Howarth C."/>
            <person name="Imamovic A."/>
            <person name="Larimer J."/>
            <person name="McCowan C."/>
            <person name="Murphy C."/>
            <person name="Neiman D."/>
            <person name="Pearson M."/>
            <person name="Priest M."/>
            <person name="Roberts A."/>
            <person name="Saif S."/>
            <person name="Shea T."/>
            <person name="Sisk P."/>
            <person name="Sykes S."/>
            <person name="Wortman J."/>
            <person name="Nusbaum C."/>
            <person name="Birren B."/>
        </authorList>
    </citation>
    <scope>NUCLEOTIDE SEQUENCE [LARGE SCALE GENOMIC DNA]</scope>
    <source>
        <strain evidence="2 3">FCH/4</strain>
    </source>
</reference>
<feature type="chain" id="PRO_5001536203" evidence="1">
    <location>
        <begin position="21"/>
        <end position="67"/>
    </location>
</feature>
<organism evidence="2 3">
    <name type="scientific">Plasmodium falciparum FCH/4</name>
    <dbReference type="NCBI Taxonomy" id="1036724"/>
    <lineage>
        <taxon>Eukaryota</taxon>
        <taxon>Sar</taxon>
        <taxon>Alveolata</taxon>
        <taxon>Apicomplexa</taxon>
        <taxon>Aconoidasida</taxon>
        <taxon>Haemosporida</taxon>
        <taxon>Plasmodiidae</taxon>
        <taxon>Plasmodium</taxon>
        <taxon>Plasmodium (Laverania)</taxon>
    </lineage>
</organism>
<protein>
    <submittedName>
        <fullName evidence="2">Uncharacterized protein</fullName>
    </submittedName>
</protein>
<feature type="signal peptide" evidence="1">
    <location>
        <begin position="1"/>
        <end position="20"/>
    </location>
</feature>